<accession>A0A2M8LHB1</accession>
<dbReference type="InterPro" id="IPR043502">
    <property type="entry name" value="DNA/RNA_pol_sf"/>
</dbReference>
<dbReference type="InterPro" id="IPR051083">
    <property type="entry name" value="GrpII_Intron_Splice-Mob/Def"/>
</dbReference>
<evidence type="ECO:0000259" key="1">
    <source>
        <dbReference type="PROSITE" id="PS50878"/>
    </source>
</evidence>
<comment type="caution">
    <text evidence="2">The sequence shown here is derived from an EMBL/GenBank/DDBJ whole genome shotgun (WGS) entry which is preliminary data.</text>
</comment>
<dbReference type="InterPro" id="IPR000477">
    <property type="entry name" value="RT_dom"/>
</dbReference>
<organism evidence="2 3">
    <name type="scientific">Candidatus Uhrbacteria bacterium CG10_big_fil_rev_8_21_14_0_10_48_16</name>
    <dbReference type="NCBI Taxonomy" id="1975038"/>
    <lineage>
        <taxon>Bacteria</taxon>
        <taxon>Candidatus Uhriibacteriota</taxon>
    </lineage>
</organism>
<dbReference type="EMBL" id="PFEU01000011">
    <property type="protein sequence ID" value="PJE76805.1"/>
    <property type="molecule type" value="Genomic_DNA"/>
</dbReference>
<gene>
    <name evidence="2" type="ORF">COV05_02715</name>
</gene>
<dbReference type="SUPFAM" id="SSF56672">
    <property type="entry name" value="DNA/RNA polymerases"/>
    <property type="match status" value="1"/>
</dbReference>
<name>A0A2M8LHB1_9BACT</name>
<proteinExistence type="predicted"/>
<dbReference type="Pfam" id="PF00078">
    <property type="entry name" value="RVT_1"/>
    <property type="match status" value="1"/>
</dbReference>
<dbReference type="CDD" id="cd01651">
    <property type="entry name" value="RT_G2_intron"/>
    <property type="match status" value="1"/>
</dbReference>
<dbReference type="Proteomes" id="UP000231436">
    <property type="component" value="Unassembled WGS sequence"/>
</dbReference>
<dbReference type="PANTHER" id="PTHR34047">
    <property type="entry name" value="NUCLEAR INTRON MATURASE 1, MITOCHONDRIAL-RELATED"/>
    <property type="match status" value="1"/>
</dbReference>
<dbReference type="PANTHER" id="PTHR34047:SF8">
    <property type="entry name" value="PROTEIN YKFC"/>
    <property type="match status" value="1"/>
</dbReference>
<protein>
    <recommendedName>
        <fullName evidence="1">Reverse transcriptase domain-containing protein</fullName>
    </recommendedName>
</protein>
<evidence type="ECO:0000313" key="2">
    <source>
        <dbReference type="EMBL" id="PJE76805.1"/>
    </source>
</evidence>
<sequence length="289" mass="34273">MENLLGLYARLAGFSYRHKQYQTFTICDPKTRRIHKATVADRMLHRAVYRKLYPLFDPTFIADSFSCRVGKGTHKAIDRFQAVAWKISHNHHQTAWVLKCDIRKFFASIDHRILLDILYRQLNDEHLRRLLQTIIHSFHVQPGKGLPLGNLTSQLFANIYMNEFDQFVKHQLRFKHYIRYADDFVFLSKDRCELESLLPVVRSFLDRQLRLELHPLKIELRTFSSGVDFLGWIHFPDHRVLRTTTKRRMLQHLSTDFKEESRQSYLGLLKHGNAKKLQSDIINSLPPVY</sequence>
<reference evidence="3" key="1">
    <citation type="submission" date="2017-09" db="EMBL/GenBank/DDBJ databases">
        <title>Depth-based differentiation of microbial function through sediment-hosted aquifers and enrichment of novel symbionts in the deep terrestrial subsurface.</title>
        <authorList>
            <person name="Probst A.J."/>
            <person name="Ladd B."/>
            <person name="Jarett J.K."/>
            <person name="Geller-Mcgrath D.E."/>
            <person name="Sieber C.M.K."/>
            <person name="Emerson J.B."/>
            <person name="Anantharaman K."/>
            <person name="Thomas B.C."/>
            <person name="Malmstrom R."/>
            <person name="Stieglmeier M."/>
            <person name="Klingl A."/>
            <person name="Woyke T."/>
            <person name="Ryan C.M."/>
            <person name="Banfield J.F."/>
        </authorList>
    </citation>
    <scope>NUCLEOTIDE SEQUENCE [LARGE SCALE GENOMIC DNA]</scope>
</reference>
<dbReference type="AlphaFoldDB" id="A0A2M8LHB1"/>
<dbReference type="PROSITE" id="PS50878">
    <property type="entry name" value="RT_POL"/>
    <property type="match status" value="1"/>
</dbReference>
<evidence type="ECO:0000313" key="3">
    <source>
        <dbReference type="Proteomes" id="UP000231436"/>
    </source>
</evidence>
<feature type="domain" description="Reverse transcriptase" evidence="1">
    <location>
        <begin position="1"/>
        <end position="234"/>
    </location>
</feature>